<keyword evidence="3" id="KW-1185">Reference proteome</keyword>
<accession>A0A517SPY8</accession>
<feature type="transmembrane region" description="Helical" evidence="1">
    <location>
        <begin position="40"/>
        <end position="58"/>
    </location>
</feature>
<organism evidence="2 3">
    <name type="scientific">Stieleria bergensis</name>
    <dbReference type="NCBI Taxonomy" id="2528025"/>
    <lineage>
        <taxon>Bacteria</taxon>
        <taxon>Pseudomonadati</taxon>
        <taxon>Planctomycetota</taxon>
        <taxon>Planctomycetia</taxon>
        <taxon>Pirellulales</taxon>
        <taxon>Pirellulaceae</taxon>
        <taxon>Stieleria</taxon>
    </lineage>
</organism>
<feature type="transmembrane region" description="Helical" evidence="1">
    <location>
        <begin position="105"/>
        <end position="122"/>
    </location>
</feature>
<reference evidence="2 3" key="1">
    <citation type="submission" date="2019-02" db="EMBL/GenBank/DDBJ databases">
        <title>Deep-cultivation of Planctomycetes and their phenomic and genomic characterization uncovers novel biology.</title>
        <authorList>
            <person name="Wiegand S."/>
            <person name="Jogler M."/>
            <person name="Boedeker C."/>
            <person name="Pinto D."/>
            <person name="Vollmers J."/>
            <person name="Rivas-Marin E."/>
            <person name="Kohn T."/>
            <person name="Peeters S.H."/>
            <person name="Heuer A."/>
            <person name="Rast P."/>
            <person name="Oberbeckmann S."/>
            <person name="Bunk B."/>
            <person name="Jeske O."/>
            <person name="Meyerdierks A."/>
            <person name="Storesund J.E."/>
            <person name="Kallscheuer N."/>
            <person name="Luecker S."/>
            <person name="Lage O.M."/>
            <person name="Pohl T."/>
            <person name="Merkel B.J."/>
            <person name="Hornburger P."/>
            <person name="Mueller R.-W."/>
            <person name="Bruemmer F."/>
            <person name="Labrenz M."/>
            <person name="Spormann A.M."/>
            <person name="Op den Camp H."/>
            <person name="Overmann J."/>
            <person name="Amann R."/>
            <person name="Jetten M.S.M."/>
            <person name="Mascher T."/>
            <person name="Medema M.H."/>
            <person name="Devos D.P."/>
            <person name="Kaster A.-K."/>
            <person name="Ovreas L."/>
            <person name="Rohde M."/>
            <person name="Galperin M.Y."/>
            <person name="Jogler C."/>
        </authorList>
    </citation>
    <scope>NUCLEOTIDE SEQUENCE [LARGE SCALE GENOMIC DNA]</scope>
    <source>
        <strain evidence="2 3">SV_7m_r</strain>
    </source>
</reference>
<sequence>MLLSTDVSLPNDVQPEFPDCCVVCSCKPDSCAELYVHSRSSFLVLLLPVLMFSGWSRIKVPVCKRCRGRFFLQRWGRSLVAWATIAVVIWGVSLLIPHWEATDKAMVILGAGMMVALQYVLLEGLLPRKFDLSASSTKTTYEFKSSSAAFEFYLVNRNNHPDADIRIISGD</sequence>
<keyword evidence="1" id="KW-0812">Transmembrane</keyword>
<dbReference type="EMBL" id="CP036272">
    <property type="protein sequence ID" value="QDT58169.1"/>
    <property type="molecule type" value="Genomic_DNA"/>
</dbReference>
<keyword evidence="1" id="KW-1133">Transmembrane helix</keyword>
<dbReference type="RefSeq" id="WP_145269126.1">
    <property type="nucleotide sequence ID" value="NZ_CP036272.1"/>
</dbReference>
<dbReference type="AlphaFoldDB" id="A0A517SPY8"/>
<protein>
    <submittedName>
        <fullName evidence="2">Uncharacterized protein</fullName>
    </submittedName>
</protein>
<feature type="transmembrane region" description="Helical" evidence="1">
    <location>
        <begin position="79"/>
        <end position="99"/>
    </location>
</feature>
<dbReference type="Proteomes" id="UP000315003">
    <property type="component" value="Chromosome"/>
</dbReference>
<name>A0A517SPY8_9BACT</name>
<gene>
    <name evidence="2" type="ORF">SV7mr_06580</name>
</gene>
<evidence type="ECO:0000313" key="2">
    <source>
        <dbReference type="EMBL" id="QDT58169.1"/>
    </source>
</evidence>
<evidence type="ECO:0000313" key="3">
    <source>
        <dbReference type="Proteomes" id="UP000315003"/>
    </source>
</evidence>
<dbReference type="OrthoDB" id="9962619at2"/>
<keyword evidence="1" id="KW-0472">Membrane</keyword>
<proteinExistence type="predicted"/>
<evidence type="ECO:0000256" key="1">
    <source>
        <dbReference type="SAM" id="Phobius"/>
    </source>
</evidence>